<evidence type="ECO:0000313" key="3">
    <source>
        <dbReference type="EMBL" id="GAV02916.1"/>
    </source>
</evidence>
<feature type="compositionally biased region" description="Basic residues" evidence="2">
    <location>
        <begin position="133"/>
        <end position="146"/>
    </location>
</feature>
<comment type="caution">
    <text evidence="3">The sequence shown here is derived from an EMBL/GenBank/DDBJ whole genome shotgun (WGS) entry which is preliminary data.</text>
</comment>
<sequence>MNDSLRTDLFVRYSPEAVACGCIYLATRTEKRPVPTRQAWYQVLFEVSEEDVRNIATSILLLYSIKMPPVKEVEDAITALRTSIDNQRQKGPLADIKAAAADATPDSIRTDSPDEPRKPVRERSRSREPQPVKRSRDRTLPRRQSRTRSPVYRRSPDRRKRSRSSEERDERRRRERSREDRRRENRERDRRRRH</sequence>
<dbReference type="PANTHER" id="PTHR10026">
    <property type="entry name" value="CYCLIN"/>
    <property type="match status" value="1"/>
</dbReference>
<name>A0A1D1VPZ3_RAMVA</name>
<feature type="compositionally biased region" description="Basic and acidic residues" evidence="2">
    <location>
        <begin position="108"/>
        <end position="131"/>
    </location>
</feature>
<dbReference type="EMBL" id="BDGG01000009">
    <property type="protein sequence ID" value="GAV02916.1"/>
    <property type="molecule type" value="Genomic_DNA"/>
</dbReference>
<dbReference type="AlphaFoldDB" id="A0A1D1VPZ3"/>
<dbReference type="Gene3D" id="1.10.472.10">
    <property type="entry name" value="Cyclin-like"/>
    <property type="match status" value="1"/>
</dbReference>
<evidence type="ECO:0000256" key="2">
    <source>
        <dbReference type="SAM" id="MobiDB-lite"/>
    </source>
</evidence>
<keyword evidence="1" id="KW-0195">Cyclin</keyword>
<gene>
    <name evidence="3" type="primary">RvY_13418-1</name>
    <name evidence="3" type="synonym">RvY_13418.1</name>
    <name evidence="3" type="ORF">RvY_13418</name>
</gene>
<evidence type="ECO:0000313" key="4">
    <source>
        <dbReference type="Proteomes" id="UP000186922"/>
    </source>
</evidence>
<keyword evidence="4" id="KW-1185">Reference proteome</keyword>
<dbReference type="GO" id="GO:0006357">
    <property type="term" value="P:regulation of transcription by RNA polymerase II"/>
    <property type="evidence" value="ECO:0007669"/>
    <property type="project" value="InterPro"/>
</dbReference>
<evidence type="ECO:0000256" key="1">
    <source>
        <dbReference type="ARBA" id="ARBA00023127"/>
    </source>
</evidence>
<protein>
    <recommendedName>
        <fullName evidence="5">Cyclin-like domain-containing protein</fullName>
    </recommendedName>
</protein>
<reference evidence="3 4" key="1">
    <citation type="journal article" date="2016" name="Nat. Commun.">
        <title>Extremotolerant tardigrade genome and improved radiotolerance of human cultured cells by tardigrade-unique protein.</title>
        <authorList>
            <person name="Hashimoto T."/>
            <person name="Horikawa D.D."/>
            <person name="Saito Y."/>
            <person name="Kuwahara H."/>
            <person name="Kozuka-Hata H."/>
            <person name="Shin-I T."/>
            <person name="Minakuchi Y."/>
            <person name="Ohishi K."/>
            <person name="Motoyama A."/>
            <person name="Aizu T."/>
            <person name="Enomoto A."/>
            <person name="Kondo K."/>
            <person name="Tanaka S."/>
            <person name="Hara Y."/>
            <person name="Koshikawa S."/>
            <person name="Sagara H."/>
            <person name="Miura T."/>
            <person name="Yokobori S."/>
            <person name="Miyagawa K."/>
            <person name="Suzuki Y."/>
            <person name="Kubo T."/>
            <person name="Oyama M."/>
            <person name="Kohara Y."/>
            <person name="Fujiyama A."/>
            <person name="Arakawa K."/>
            <person name="Katayama T."/>
            <person name="Toyoda A."/>
            <person name="Kunieda T."/>
        </authorList>
    </citation>
    <scope>NUCLEOTIDE SEQUENCE [LARGE SCALE GENOMIC DNA]</scope>
    <source>
        <strain evidence="3 4">YOKOZUNA-1</strain>
    </source>
</reference>
<feature type="compositionally biased region" description="Basic and acidic residues" evidence="2">
    <location>
        <begin position="163"/>
        <end position="188"/>
    </location>
</feature>
<dbReference type="OrthoDB" id="6436578at2759"/>
<proteinExistence type="predicted"/>
<dbReference type="STRING" id="947166.A0A1D1VPZ3"/>
<dbReference type="GO" id="GO:0016538">
    <property type="term" value="F:cyclin-dependent protein serine/threonine kinase regulator activity"/>
    <property type="evidence" value="ECO:0007669"/>
    <property type="project" value="InterPro"/>
</dbReference>
<evidence type="ECO:0008006" key="5">
    <source>
        <dbReference type="Google" id="ProtNLM"/>
    </source>
</evidence>
<dbReference type="InterPro" id="IPR036915">
    <property type="entry name" value="Cyclin-like_sf"/>
</dbReference>
<dbReference type="Proteomes" id="UP000186922">
    <property type="component" value="Unassembled WGS sequence"/>
</dbReference>
<accession>A0A1D1VPZ3</accession>
<dbReference type="SUPFAM" id="SSF47954">
    <property type="entry name" value="Cyclin-like"/>
    <property type="match status" value="1"/>
</dbReference>
<dbReference type="InterPro" id="IPR043198">
    <property type="entry name" value="Cyclin/Ssn8"/>
</dbReference>
<organism evidence="3 4">
    <name type="scientific">Ramazzottius varieornatus</name>
    <name type="common">Water bear</name>
    <name type="synonym">Tardigrade</name>
    <dbReference type="NCBI Taxonomy" id="947166"/>
    <lineage>
        <taxon>Eukaryota</taxon>
        <taxon>Metazoa</taxon>
        <taxon>Ecdysozoa</taxon>
        <taxon>Tardigrada</taxon>
        <taxon>Eutardigrada</taxon>
        <taxon>Parachela</taxon>
        <taxon>Hypsibioidea</taxon>
        <taxon>Ramazzottiidae</taxon>
        <taxon>Ramazzottius</taxon>
    </lineage>
</organism>
<feature type="region of interest" description="Disordered" evidence="2">
    <location>
        <begin position="97"/>
        <end position="194"/>
    </location>
</feature>